<dbReference type="GO" id="GO:0015074">
    <property type="term" value="P:DNA integration"/>
    <property type="evidence" value="ECO:0007669"/>
    <property type="project" value="InterPro"/>
</dbReference>
<dbReference type="Gene3D" id="3.30.420.10">
    <property type="entry name" value="Ribonuclease H-like superfamily/Ribonuclease H"/>
    <property type="match status" value="1"/>
</dbReference>
<feature type="domain" description="Integrase catalytic" evidence="1">
    <location>
        <begin position="86"/>
        <end position="237"/>
    </location>
</feature>
<dbReference type="NCBIfam" id="NF033516">
    <property type="entry name" value="transpos_IS3"/>
    <property type="match status" value="1"/>
</dbReference>
<dbReference type="GO" id="GO:0003676">
    <property type="term" value="F:nucleic acid binding"/>
    <property type="evidence" value="ECO:0007669"/>
    <property type="project" value="InterPro"/>
</dbReference>
<dbReference type="PANTHER" id="PTHR46889">
    <property type="entry name" value="TRANSPOSASE INSF FOR INSERTION SEQUENCE IS3B-RELATED"/>
    <property type="match status" value="1"/>
</dbReference>
<protein>
    <submittedName>
        <fullName evidence="2">Transposase for insertion sequence element IS904</fullName>
    </submittedName>
</protein>
<organism evidence="2 3">
    <name type="scientific">Petrimonas mucosa</name>
    <dbReference type="NCBI Taxonomy" id="1642646"/>
    <lineage>
        <taxon>Bacteria</taxon>
        <taxon>Pseudomonadati</taxon>
        <taxon>Bacteroidota</taxon>
        <taxon>Bacteroidia</taxon>
        <taxon>Bacteroidales</taxon>
        <taxon>Dysgonomonadaceae</taxon>
        <taxon>Petrimonas</taxon>
    </lineage>
</organism>
<proteinExistence type="predicted"/>
<evidence type="ECO:0000313" key="3">
    <source>
        <dbReference type="Proteomes" id="UP000178485"/>
    </source>
</evidence>
<name>A0A1G4GAV4_9BACT</name>
<dbReference type="InterPro" id="IPR036397">
    <property type="entry name" value="RNaseH_sf"/>
</dbReference>
<accession>A0A1G4GAV4</accession>
<dbReference type="InterPro" id="IPR001584">
    <property type="entry name" value="Integrase_cat-core"/>
</dbReference>
<dbReference type="EMBL" id="LT608328">
    <property type="protein sequence ID" value="SCM59659.1"/>
    <property type="molecule type" value="Genomic_DNA"/>
</dbReference>
<gene>
    <name evidence="2" type="primary">nisX1-1</name>
    <name evidence="2" type="ORF">ING2E5A_2864</name>
</gene>
<dbReference type="InterPro" id="IPR050900">
    <property type="entry name" value="Transposase_IS3/IS150/IS904"/>
</dbReference>
<keyword evidence="3" id="KW-1185">Reference proteome</keyword>
<dbReference type="Proteomes" id="UP000178485">
    <property type="component" value="Chromosome i"/>
</dbReference>
<dbReference type="AlphaFoldDB" id="A0A1G4GAV4"/>
<dbReference type="InterPro" id="IPR048020">
    <property type="entry name" value="Transpos_IS3"/>
</dbReference>
<reference evidence="2 3" key="1">
    <citation type="submission" date="2016-08" db="EMBL/GenBank/DDBJ databases">
        <authorList>
            <person name="Seilhamer J.J."/>
        </authorList>
    </citation>
    <scope>NUCLEOTIDE SEQUENCE [LARGE SCALE GENOMIC DNA]</scope>
    <source>
        <strain evidence="2">ING2-E5A</strain>
    </source>
</reference>
<dbReference type="KEGG" id="pmuc:ING2E5A_2864"/>
<sequence>MQYYKPAVEDPANLELMRLMDEEYMEHPTKGVLGMVDFLRAMSILTGPKRVRRLLRKMGIMAIYPKRNLSKLGLSKYIHPYRLRGLEVTHSNHVWCIDITYIPMAKGFLYLTAIIDVYSRYIVGWDIHNTLDAENSLNVLRKAILVHGKPEIVNSDQGSQFTCPGWIAYLESQEITISMDGKGRALDNVWIERFWRTLKQEYVYLKVSNKSCICQVKYLSLKCYTKTNIHPTHARQK</sequence>
<dbReference type="Pfam" id="PF00665">
    <property type="entry name" value="rve"/>
    <property type="match status" value="1"/>
</dbReference>
<evidence type="ECO:0000313" key="2">
    <source>
        <dbReference type="EMBL" id="SCM59659.1"/>
    </source>
</evidence>
<dbReference type="SUPFAM" id="SSF53098">
    <property type="entry name" value="Ribonuclease H-like"/>
    <property type="match status" value="1"/>
</dbReference>
<dbReference type="STRING" id="1642646.ING2E5A_2864"/>
<dbReference type="InterPro" id="IPR025948">
    <property type="entry name" value="HTH-like_dom"/>
</dbReference>
<dbReference type="PROSITE" id="PS50994">
    <property type="entry name" value="INTEGRASE"/>
    <property type="match status" value="1"/>
</dbReference>
<dbReference type="Pfam" id="PF13276">
    <property type="entry name" value="HTH_21"/>
    <property type="match status" value="1"/>
</dbReference>
<dbReference type="InterPro" id="IPR012337">
    <property type="entry name" value="RNaseH-like_sf"/>
</dbReference>
<dbReference type="PANTHER" id="PTHR46889:SF4">
    <property type="entry name" value="TRANSPOSASE INSO FOR INSERTION SEQUENCE ELEMENT IS911B-RELATED"/>
    <property type="match status" value="1"/>
</dbReference>
<evidence type="ECO:0000259" key="1">
    <source>
        <dbReference type="PROSITE" id="PS50994"/>
    </source>
</evidence>